<keyword evidence="3" id="KW-1185">Reference proteome</keyword>
<evidence type="ECO:0000313" key="2">
    <source>
        <dbReference type="EMBL" id="KAL2079804.1"/>
    </source>
</evidence>
<comment type="caution">
    <text evidence="2">The sequence shown here is derived from an EMBL/GenBank/DDBJ whole genome shotgun (WGS) entry which is preliminary data.</text>
</comment>
<feature type="region of interest" description="Disordered" evidence="1">
    <location>
        <begin position="36"/>
        <end position="175"/>
    </location>
</feature>
<gene>
    <name evidence="2" type="ORF">ACEWY4_025548</name>
</gene>
<sequence>MAEHAECKTIYMSPELKQASDHGLKGGQEILISEVKPRSSHRLNQPYDRGLRRSFGSTDLLHNAHPNALVSSDSADSLEGAVPLHSDSSGEHHRVDEKFQSSTDVGPKSREGSMISLDELELHAGEGKGGDRKSRAKTEQADKEEKEEEEEEVEDEEERWVDASECRGSTVEGRRVKGKKCEEEKGGEEEEAVRLPVIGQSGKKLQDLAATATAISEDAKYLQHFHSLPKSVLSSEITHCLYMLEEECRGVEKESETVKWKMEFIHSSMQCVQETLRTLLIRLVEAQSSDSHSQDSTPDQARPPPPPIHRLHHPSYPRAVDTNPNHSSALAHHHHHHHSQCRAPHPVPSKTCLMDTLNPGHCCQESPLPTDMPSCAQRAKERAAAFSTITELRADVERLRAAHLEERQEQREVLRVLQDFQRQVEDLIKAQRNSSDQEGSSEPLSAQLLELKQEVQEVANMTREAMSVLKNLGTQLESMQEEANSKQADKRQS</sequence>
<evidence type="ECO:0000256" key="1">
    <source>
        <dbReference type="SAM" id="MobiDB-lite"/>
    </source>
</evidence>
<accession>A0ABD1IY05</accession>
<dbReference type="Proteomes" id="UP001591681">
    <property type="component" value="Unassembled WGS sequence"/>
</dbReference>
<proteinExistence type="predicted"/>
<feature type="region of interest" description="Disordered" evidence="1">
    <location>
        <begin position="287"/>
        <end position="346"/>
    </location>
</feature>
<feature type="compositionally biased region" description="Basic residues" evidence="1">
    <location>
        <begin position="331"/>
        <end position="340"/>
    </location>
</feature>
<dbReference type="AlphaFoldDB" id="A0ABD1IY05"/>
<dbReference type="EMBL" id="JBHFQA010000022">
    <property type="protein sequence ID" value="KAL2079804.1"/>
    <property type="molecule type" value="Genomic_DNA"/>
</dbReference>
<protein>
    <submittedName>
        <fullName evidence="2">Uncharacterized protein</fullName>
    </submittedName>
</protein>
<feature type="compositionally biased region" description="Basic and acidic residues" evidence="1">
    <location>
        <begin position="88"/>
        <end position="99"/>
    </location>
</feature>
<name>A0ABD1IY05_9TELE</name>
<feature type="compositionally biased region" description="Acidic residues" evidence="1">
    <location>
        <begin position="145"/>
        <end position="159"/>
    </location>
</feature>
<feature type="compositionally biased region" description="Basic and acidic residues" evidence="1">
    <location>
        <begin position="120"/>
        <end position="144"/>
    </location>
</feature>
<evidence type="ECO:0000313" key="3">
    <source>
        <dbReference type="Proteomes" id="UP001591681"/>
    </source>
</evidence>
<reference evidence="2 3" key="1">
    <citation type="submission" date="2024-09" db="EMBL/GenBank/DDBJ databases">
        <title>A chromosome-level genome assembly of Gray's grenadier anchovy, Coilia grayii.</title>
        <authorList>
            <person name="Fu Z."/>
        </authorList>
    </citation>
    <scope>NUCLEOTIDE SEQUENCE [LARGE SCALE GENOMIC DNA]</scope>
    <source>
        <strain evidence="2">G4</strain>
        <tissue evidence="2">Muscle</tissue>
    </source>
</reference>
<organism evidence="2 3">
    <name type="scientific">Coilia grayii</name>
    <name type="common">Gray's grenadier anchovy</name>
    <dbReference type="NCBI Taxonomy" id="363190"/>
    <lineage>
        <taxon>Eukaryota</taxon>
        <taxon>Metazoa</taxon>
        <taxon>Chordata</taxon>
        <taxon>Craniata</taxon>
        <taxon>Vertebrata</taxon>
        <taxon>Euteleostomi</taxon>
        <taxon>Actinopterygii</taxon>
        <taxon>Neopterygii</taxon>
        <taxon>Teleostei</taxon>
        <taxon>Clupei</taxon>
        <taxon>Clupeiformes</taxon>
        <taxon>Clupeoidei</taxon>
        <taxon>Engraulidae</taxon>
        <taxon>Coilinae</taxon>
        <taxon>Coilia</taxon>
    </lineage>
</organism>
<feature type="compositionally biased region" description="Polar residues" evidence="1">
    <location>
        <begin position="287"/>
        <end position="299"/>
    </location>
</feature>